<name>A0A858RB91_9PROT</name>
<evidence type="ECO:0000256" key="2">
    <source>
        <dbReference type="SAM" id="SignalP"/>
    </source>
</evidence>
<reference evidence="3" key="1">
    <citation type="submission" date="2020-04" db="EMBL/GenBank/DDBJ databases">
        <title>A desert anoxygenic phototrophic bacterium fixes CO2 using RubisCO under aerobic conditions.</title>
        <authorList>
            <person name="Tang K."/>
        </authorList>
    </citation>
    <scope>NUCLEOTIDE SEQUENCE [LARGE SCALE GENOMIC DNA]</scope>
    <source>
        <strain evidence="3">MIMtkB3</strain>
    </source>
</reference>
<feature type="signal peptide" evidence="2">
    <location>
        <begin position="1"/>
        <end position="20"/>
    </location>
</feature>
<gene>
    <name evidence="3" type="ORF">HHL28_17505</name>
</gene>
<accession>A0A858RB91</accession>
<keyword evidence="4" id="KW-1185">Reference proteome</keyword>
<feature type="region of interest" description="Disordered" evidence="1">
    <location>
        <begin position="18"/>
        <end position="37"/>
    </location>
</feature>
<organism evidence="3 4">
    <name type="scientific">Aerophototrophica crusticola</name>
    <dbReference type="NCBI Taxonomy" id="1709002"/>
    <lineage>
        <taxon>Bacteria</taxon>
        <taxon>Pseudomonadati</taxon>
        <taxon>Pseudomonadota</taxon>
        <taxon>Alphaproteobacteria</taxon>
        <taxon>Rhodospirillales</taxon>
        <taxon>Rhodospirillaceae</taxon>
        <taxon>Aerophototrophica</taxon>
    </lineage>
</organism>
<dbReference type="EMBL" id="CP051775">
    <property type="protein sequence ID" value="QJE74617.1"/>
    <property type="molecule type" value="Genomic_DNA"/>
</dbReference>
<keyword evidence="2" id="KW-0732">Signal</keyword>
<evidence type="ECO:0000313" key="3">
    <source>
        <dbReference type="EMBL" id="QJE74617.1"/>
    </source>
</evidence>
<evidence type="ECO:0000256" key="1">
    <source>
        <dbReference type="SAM" id="MobiDB-lite"/>
    </source>
</evidence>
<dbReference type="KEGG" id="acru:HHL28_17505"/>
<dbReference type="Proteomes" id="UP000501891">
    <property type="component" value="Chromosome"/>
</dbReference>
<proteinExistence type="predicted"/>
<protein>
    <submittedName>
        <fullName evidence="3">Uncharacterized protein</fullName>
    </submittedName>
</protein>
<sequence>MARFLAALALLALLTPPAAAGDLPCKPPPGSDRKSFGDLLPTVAKRDDVFAQAGLQPELDRRNADDMDRDLIYVMSYLDRPDYLARNFPWLTPAQAVALSQAICKAEGR</sequence>
<evidence type="ECO:0000313" key="4">
    <source>
        <dbReference type="Proteomes" id="UP000501891"/>
    </source>
</evidence>
<feature type="chain" id="PRO_5032548097" evidence="2">
    <location>
        <begin position="21"/>
        <end position="109"/>
    </location>
</feature>
<dbReference type="AlphaFoldDB" id="A0A858RB91"/>